<reference evidence="2" key="1">
    <citation type="journal article" date="2019" name="Int. J. Syst. Evol. Microbiol.">
        <title>The Global Catalogue of Microorganisms (GCM) 10K type strain sequencing project: providing services to taxonomists for standard genome sequencing and annotation.</title>
        <authorList>
            <consortium name="The Broad Institute Genomics Platform"/>
            <consortium name="The Broad Institute Genome Sequencing Center for Infectious Disease"/>
            <person name="Wu L."/>
            <person name="Ma J."/>
        </authorList>
    </citation>
    <scope>NUCLEOTIDE SEQUENCE [LARGE SCALE GENOMIC DNA]</scope>
    <source>
        <strain evidence="2">JCM 12125</strain>
    </source>
</reference>
<dbReference type="EMBL" id="JBHSLF010000052">
    <property type="protein sequence ID" value="MFC5345665.1"/>
    <property type="molecule type" value="Genomic_DNA"/>
</dbReference>
<dbReference type="Proteomes" id="UP001596152">
    <property type="component" value="Unassembled WGS sequence"/>
</dbReference>
<keyword evidence="2" id="KW-1185">Reference proteome</keyword>
<comment type="caution">
    <text evidence="1">The sequence shown here is derived from an EMBL/GenBank/DDBJ whole genome shotgun (WGS) entry which is preliminary data.</text>
</comment>
<protein>
    <submittedName>
        <fullName evidence="1">Uncharacterized protein</fullName>
    </submittedName>
</protein>
<dbReference type="RefSeq" id="WP_376867247.1">
    <property type="nucleotide sequence ID" value="NZ_JBHSLF010000052.1"/>
</dbReference>
<organism evidence="1 2">
    <name type="scientific">Brevundimonas staleyi</name>
    <dbReference type="NCBI Taxonomy" id="74326"/>
    <lineage>
        <taxon>Bacteria</taxon>
        <taxon>Pseudomonadati</taxon>
        <taxon>Pseudomonadota</taxon>
        <taxon>Alphaproteobacteria</taxon>
        <taxon>Caulobacterales</taxon>
        <taxon>Caulobacteraceae</taxon>
        <taxon>Brevundimonas</taxon>
    </lineage>
</organism>
<evidence type="ECO:0000313" key="2">
    <source>
        <dbReference type="Proteomes" id="UP001596152"/>
    </source>
</evidence>
<evidence type="ECO:0000313" key="1">
    <source>
        <dbReference type="EMBL" id="MFC5345665.1"/>
    </source>
</evidence>
<name>A0ABW0FVC8_9CAUL</name>
<gene>
    <name evidence="1" type="ORF">ACFPIE_17255</name>
</gene>
<sequence length="224" mass="24713">MQLRAEGPEAFQAVAVQAKELLAKLAGKLDVRDAEDRRPIPLNREIYLGADFKDLWDRIKAKTTYRLDFDNDALVADAIKRLSEMPKVAKAQVRFVTREMEITDAGVAGVRERVSGFMSLAAENAAVPDVLGELQNRTQLTRRSLAKMLIDSGRLDDLRANPAVFIDQAADLIDQAKIAALVDGIRYERIASPIIWNQLTSSRTANLSPSASSPRRTAMVCSSC</sequence>
<proteinExistence type="predicted"/>
<accession>A0ABW0FVC8</accession>